<sequence length="155" mass="17807">MDSENIITLHLTPVNHTTMSNMSIAGLQANTNVSQTLIPKTTITTTTTSHKELITNLDLIWIIPVLILIVIILFGLALLLFYCIRTTELLLLSSCKHCHCCCTGRPCRNKCTKTTYKLRDERRKLTEHDSNIIYMKDANQCRESNSWYWSSNFRI</sequence>
<accession>A0AA36AVU1</accession>
<keyword evidence="1" id="KW-1133">Transmembrane helix</keyword>
<dbReference type="AlphaFoldDB" id="A0AA36AVU1"/>
<feature type="transmembrane region" description="Helical" evidence="1">
    <location>
        <begin position="59"/>
        <end position="84"/>
    </location>
</feature>
<dbReference type="EMBL" id="OX597817">
    <property type="protein sequence ID" value="CAI9722202.1"/>
    <property type="molecule type" value="Genomic_DNA"/>
</dbReference>
<proteinExistence type="predicted"/>
<name>A0AA36AVU1_OCTVU</name>
<organism evidence="2 3">
    <name type="scientific">Octopus vulgaris</name>
    <name type="common">Common octopus</name>
    <dbReference type="NCBI Taxonomy" id="6645"/>
    <lineage>
        <taxon>Eukaryota</taxon>
        <taxon>Metazoa</taxon>
        <taxon>Spiralia</taxon>
        <taxon>Lophotrochozoa</taxon>
        <taxon>Mollusca</taxon>
        <taxon>Cephalopoda</taxon>
        <taxon>Coleoidea</taxon>
        <taxon>Octopodiformes</taxon>
        <taxon>Octopoda</taxon>
        <taxon>Incirrata</taxon>
        <taxon>Octopodidae</taxon>
        <taxon>Octopus</taxon>
    </lineage>
</organism>
<gene>
    <name evidence="2" type="ORF">OCTVUL_1B020496</name>
</gene>
<dbReference type="Proteomes" id="UP001162480">
    <property type="component" value="Chromosome 4"/>
</dbReference>
<keyword evidence="1" id="KW-0812">Transmembrane</keyword>
<reference evidence="2" key="1">
    <citation type="submission" date="2023-08" db="EMBL/GenBank/DDBJ databases">
        <authorList>
            <person name="Alioto T."/>
            <person name="Alioto T."/>
            <person name="Gomez Garrido J."/>
        </authorList>
    </citation>
    <scope>NUCLEOTIDE SEQUENCE</scope>
</reference>
<evidence type="ECO:0000313" key="3">
    <source>
        <dbReference type="Proteomes" id="UP001162480"/>
    </source>
</evidence>
<keyword evidence="3" id="KW-1185">Reference proteome</keyword>
<evidence type="ECO:0000256" key="1">
    <source>
        <dbReference type="SAM" id="Phobius"/>
    </source>
</evidence>
<evidence type="ECO:0000313" key="2">
    <source>
        <dbReference type="EMBL" id="CAI9722202.1"/>
    </source>
</evidence>
<protein>
    <submittedName>
        <fullName evidence="2">Uncharacterized protein</fullName>
    </submittedName>
</protein>
<keyword evidence="1" id="KW-0472">Membrane</keyword>